<keyword evidence="5" id="KW-0573">Peptidoglycan synthesis</keyword>
<keyword evidence="9" id="KW-0645">Protease</keyword>
<dbReference type="GO" id="GO:0071555">
    <property type="term" value="P:cell wall organization"/>
    <property type="evidence" value="ECO:0007669"/>
    <property type="project" value="UniProtKB-KW"/>
</dbReference>
<dbReference type="InterPro" id="IPR001967">
    <property type="entry name" value="Peptidase_S11_N"/>
</dbReference>
<dbReference type="PANTHER" id="PTHR21581">
    <property type="entry name" value="D-ALANYL-D-ALANINE CARBOXYPEPTIDASE"/>
    <property type="match status" value="1"/>
</dbReference>
<evidence type="ECO:0000259" key="8">
    <source>
        <dbReference type="Pfam" id="PF00768"/>
    </source>
</evidence>
<dbReference type="Proteomes" id="UP000009168">
    <property type="component" value="Unassembled WGS sequence"/>
</dbReference>
<dbReference type="InterPro" id="IPR018044">
    <property type="entry name" value="Peptidase_S11"/>
</dbReference>
<feature type="region of interest" description="Disordered" evidence="7">
    <location>
        <begin position="509"/>
        <end position="540"/>
    </location>
</feature>
<evidence type="ECO:0000256" key="1">
    <source>
        <dbReference type="ARBA" id="ARBA00007164"/>
    </source>
</evidence>
<name>I7LXX4_TETTS</name>
<dbReference type="OrthoDB" id="10254188at2759"/>
<dbReference type="PRINTS" id="PR00725">
    <property type="entry name" value="DADACBPTASE1"/>
</dbReference>
<dbReference type="GO" id="GO:0008360">
    <property type="term" value="P:regulation of cell shape"/>
    <property type="evidence" value="ECO:0007669"/>
    <property type="project" value="UniProtKB-KW"/>
</dbReference>
<dbReference type="InParanoid" id="I7LXX4"/>
<comment type="similarity">
    <text evidence="1">Belongs to the peptidase S11 family.</text>
</comment>
<reference evidence="10" key="1">
    <citation type="journal article" date="2006" name="PLoS Biol.">
        <title>Macronuclear genome sequence of the ciliate Tetrahymena thermophila, a model eukaryote.</title>
        <authorList>
            <person name="Eisen J.A."/>
            <person name="Coyne R.S."/>
            <person name="Wu M."/>
            <person name="Wu D."/>
            <person name="Thiagarajan M."/>
            <person name="Wortman J.R."/>
            <person name="Badger J.H."/>
            <person name="Ren Q."/>
            <person name="Amedeo P."/>
            <person name="Jones K.M."/>
            <person name="Tallon L.J."/>
            <person name="Delcher A.L."/>
            <person name="Salzberg S.L."/>
            <person name="Silva J.C."/>
            <person name="Haas B.J."/>
            <person name="Majoros W.H."/>
            <person name="Farzad M."/>
            <person name="Carlton J.M."/>
            <person name="Smith R.K. Jr."/>
            <person name="Garg J."/>
            <person name="Pearlman R.E."/>
            <person name="Karrer K.M."/>
            <person name="Sun L."/>
            <person name="Manning G."/>
            <person name="Elde N.C."/>
            <person name="Turkewitz A.P."/>
            <person name="Asai D.J."/>
            <person name="Wilkes D.E."/>
            <person name="Wang Y."/>
            <person name="Cai H."/>
            <person name="Collins K."/>
            <person name="Stewart B.A."/>
            <person name="Lee S.R."/>
            <person name="Wilamowska K."/>
            <person name="Weinberg Z."/>
            <person name="Ruzzo W.L."/>
            <person name="Wloga D."/>
            <person name="Gaertig J."/>
            <person name="Frankel J."/>
            <person name="Tsao C.-C."/>
            <person name="Gorovsky M.A."/>
            <person name="Keeling P.J."/>
            <person name="Waller R.F."/>
            <person name="Patron N.J."/>
            <person name="Cherry J.M."/>
            <person name="Stover N.A."/>
            <person name="Krieger C.J."/>
            <person name="del Toro C."/>
            <person name="Ryder H.F."/>
            <person name="Williamson S.C."/>
            <person name="Barbeau R.A."/>
            <person name="Hamilton E.P."/>
            <person name="Orias E."/>
        </authorList>
    </citation>
    <scope>NUCLEOTIDE SEQUENCE [LARGE SCALE GENOMIC DNA]</scope>
    <source>
        <strain evidence="10">SB210</strain>
    </source>
</reference>
<evidence type="ECO:0000313" key="9">
    <source>
        <dbReference type="EMBL" id="EAS06715.2"/>
    </source>
</evidence>
<dbReference type="GeneID" id="7844005"/>
<evidence type="ECO:0000256" key="6">
    <source>
        <dbReference type="ARBA" id="ARBA00023316"/>
    </source>
</evidence>
<dbReference type="RefSeq" id="XP_001026957.2">
    <property type="nucleotide sequence ID" value="XM_001026957.2"/>
</dbReference>
<feature type="domain" description="Peptidase S11 D-alanyl-D-alanine carboxypeptidase A N-terminal" evidence="8">
    <location>
        <begin position="693"/>
        <end position="800"/>
    </location>
</feature>
<dbReference type="KEGG" id="tet:TTHERM_00688550"/>
<proteinExistence type="inferred from homology"/>
<evidence type="ECO:0000256" key="3">
    <source>
        <dbReference type="ARBA" id="ARBA00022801"/>
    </source>
</evidence>
<gene>
    <name evidence="9" type="ORF">TTHERM_00688550</name>
</gene>
<dbReference type="InterPro" id="IPR012338">
    <property type="entry name" value="Beta-lactam/transpept-like"/>
</dbReference>
<keyword evidence="9" id="KW-0121">Carboxypeptidase</keyword>
<keyword evidence="2" id="KW-0732">Signal</keyword>
<dbReference type="SUPFAM" id="SSF56601">
    <property type="entry name" value="beta-lactamase/transpeptidase-like"/>
    <property type="match status" value="1"/>
</dbReference>
<dbReference type="Gene3D" id="3.40.710.10">
    <property type="entry name" value="DD-peptidase/beta-lactamase superfamily"/>
    <property type="match status" value="1"/>
</dbReference>
<dbReference type="GO" id="GO:0009002">
    <property type="term" value="F:serine-type D-Ala-D-Ala carboxypeptidase activity"/>
    <property type="evidence" value="ECO:0007669"/>
    <property type="project" value="InterPro"/>
</dbReference>
<feature type="compositionally biased region" description="Polar residues" evidence="7">
    <location>
        <begin position="511"/>
        <end position="520"/>
    </location>
</feature>
<accession>I7LXX4</accession>
<organism evidence="9 10">
    <name type="scientific">Tetrahymena thermophila (strain SB210)</name>
    <dbReference type="NCBI Taxonomy" id="312017"/>
    <lineage>
        <taxon>Eukaryota</taxon>
        <taxon>Sar</taxon>
        <taxon>Alveolata</taxon>
        <taxon>Ciliophora</taxon>
        <taxon>Intramacronucleata</taxon>
        <taxon>Oligohymenophorea</taxon>
        <taxon>Hymenostomatida</taxon>
        <taxon>Tetrahymenina</taxon>
        <taxon>Tetrahymenidae</taxon>
        <taxon>Tetrahymena</taxon>
    </lineage>
</organism>
<keyword evidence="10" id="KW-1185">Reference proteome</keyword>
<sequence>MFLVDHYKIQNNDDIYSQIFVKSNLERVSAPTSIRYKKNVLFSPINNKETQKPSKLVKQFLETQHIDVFPKIENVMSKHLSSSTQNKNNCRRSISQNSAEITQQQSIKSPDALQKSQAYCYNNRQISLVQDQKLDFKKIDKIQTPKRDLTFNDLLAKVSRKIAESELRNSPINNIQNQQESPSNKTKRIFQLPLCKTRQKGFSSCPKDKKYASPPIYITQYSLNNKCSSPSSPKGILQNQKQENTFSLKENVVQFLKTSIDKNYIFPSTAMISTKFRKESNKALLDLNKTHIQKPQNHNESFLFSPNQNGKCIDMQRSLDEFSLSQANESTIIEAESIKLPTKYQQNIHNSVKNHQKKIDLPKLTSQTQKQYEKLVKQQANNQSLEENNINSKSKQKNHRQEINLNIDPQFYDQQEINDFTFPTQLNVQHSQQKNLGFNGLNSCTQISTTPHRSSIIKNKFSKQYFQNQKQQNKKDRSFDNANNYEINENLFDSQIIEFQLNSEQKKKNQESFLQSQQSPKNKKIEFNPPLLQTKKQRSKSPRYRDINKQIVPPKEVTAQSWSVFDFESNSLIDGKQCYVQREVASLTKLMTFYVAYKLFESLQLDIKLILLQVTECCTQIEGTSGKLVKDTWLSVLDLFHGLLLPSGNDCAELIAIKIGAMLDMDQNKQLNPQMDMYQLNSELDKRASQAKMIFIVKMNEFCKDIGMHSTFFSNVTGLPDSNNVSTAYDIGLLCIECMQIPVFRQIVRKQEHIADVYDNQSEKSDKIWFNTNKLLNNGFCGIKTGITQSAGPCLASFIKIKDSETGIKKQIIIILLDCYTVEDRWEDSYLLAKWAIKAVQNNKLRFSDQNED</sequence>
<feature type="compositionally biased region" description="Polar residues" evidence="7">
    <location>
        <begin position="380"/>
        <end position="393"/>
    </location>
</feature>
<feature type="domain" description="Peptidase S11 D-alanyl-D-alanine carboxypeptidase A N-terminal" evidence="8">
    <location>
        <begin position="552"/>
        <end position="659"/>
    </location>
</feature>
<evidence type="ECO:0000256" key="7">
    <source>
        <dbReference type="SAM" id="MobiDB-lite"/>
    </source>
</evidence>
<protein>
    <submittedName>
        <fullName evidence="9">D-alanyl-D-alanine carboxypeptidase family protein</fullName>
    </submittedName>
</protein>
<evidence type="ECO:0000256" key="5">
    <source>
        <dbReference type="ARBA" id="ARBA00022984"/>
    </source>
</evidence>
<keyword evidence="6" id="KW-0961">Cell wall biogenesis/degradation</keyword>
<feature type="region of interest" description="Disordered" evidence="7">
    <location>
        <begin position="380"/>
        <end position="399"/>
    </location>
</feature>
<evidence type="ECO:0000256" key="4">
    <source>
        <dbReference type="ARBA" id="ARBA00022960"/>
    </source>
</evidence>
<dbReference type="Pfam" id="PF00768">
    <property type="entry name" value="Peptidase_S11"/>
    <property type="match status" value="2"/>
</dbReference>
<evidence type="ECO:0000256" key="2">
    <source>
        <dbReference type="ARBA" id="ARBA00022729"/>
    </source>
</evidence>
<dbReference type="EMBL" id="GG662260">
    <property type="protein sequence ID" value="EAS06715.2"/>
    <property type="molecule type" value="Genomic_DNA"/>
</dbReference>
<dbReference type="GO" id="GO:0006508">
    <property type="term" value="P:proteolysis"/>
    <property type="evidence" value="ECO:0007669"/>
    <property type="project" value="InterPro"/>
</dbReference>
<dbReference type="AlphaFoldDB" id="I7LXX4"/>
<evidence type="ECO:0000313" key="10">
    <source>
        <dbReference type="Proteomes" id="UP000009168"/>
    </source>
</evidence>
<keyword evidence="4" id="KW-0133">Cell shape</keyword>
<keyword evidence="3" id="KW-0378">Hydrolase</keyword>
<dbReference type="PANTHER" id="PTHR21581:SF6">
    <property type="entry name" value="TRAFFICKING PROTEIN PARTICLE COMPLEX SUBUNIT 12"/>
    <property type="match status" value="1"/>
</dbReference>